<evidence type="ECO:0000256" key="2">
    <source>
        <dbReference type="ARBA" id="ARBA00006936"/>
    </source>
</evidence>
<name>A0A1C7LNF3_GRIFR</name>
<dbReference type="GO" id="GO:0030976">
    <property type="term" value="F:thiamine pyrophosphate binding"/>
    <property type="evidence" value="ECO:0007669"/>
    <property type="project" value="InterPro"/>
</dbReference>
<dbReference type="EMBL" id="LUGG01000043">
    <property type="protein sequence ID" value="OBZ65529.1"/>
    <property type="molecule type" value="Genomic_DNA"/>
</dbReference>
<comment type="cofactor">
    <cofactor evidence="1">
        <name>thiamine diphosphate</name>
        <dbReference type="ChEBI" id="CHEBI:58937"/>
    </cofactor>
</comment>
<dbReference type="PANTHER" id="PTHR23152:SF4">
    <property type="entry name" value="2-OXOADIPATE DEHYDROGENASE COMPLEX COMPONENT E1"/>
    <property type="match status" value="1"/>
</dbReference>
<gene>
    <name evidence="5" type="ORF">A0H81_14442</name>
</gene>
<reference evidence="5 6" key="1">
    <citation type="submission" date="2016-03" db="EMBL/GenBank/DDBJ databases">
        <title>Whole genome sequencing of Grifola frondosa 9006-11.</title>
        <authorList>
            <person name="Min B."/>
            <person name="Park H."/>
            <person name="Kim J.-G."/>
            <person name="Cho H."/>
            <person name="Oh Y.-L."/>
            <person name="Kong W.-S."/>
            <person name="Choi I.-G."/>
        </authorList>
    </citation>
    <scope>NUCLEOTIDE SEQUENCE [LARGE SCALE GENOMIC DNA]</scope>
    <source>
        <strain evidence="5 6">9006-11</strain>
    </source>
</reference>
<keyword evidence="6" id="KW-1185">Reference proteome</keyword>
<accession>A0A1C7LNF3</accession>
<dbReference type="STRING" id="5627.A0A1C7LNF3"/>
<protein>
    <submittedName>
        <fullName evidence="5">Uncharacterized protein</fullName>
    </submittedName>
</protein>
<comment type="similarity">
    <text evidence="2">Belongs to the alpha-ketoglutarate dehydrogenase family.</text>
</comment>
<dbReference type="OrthoDB" id="3133357at2759"/>
<dbReference type="SUPFAM" id="SSF52518">
    <property type="entry name" value="Thiamin diphosphate-binding fold (THDP-binding)"/>
    <property type="match status" value="1"/>
</dbReference>
<keyword evidence="3" id="KW-0560">Oxidoreductase</keyword>
<dbReference type="InterPro" id="IPR011603">
    <property type="entry name" value="2oxoglutarate_DH_E1"/>
</dbReference>
<evidence type="ECO:0000256" key="4">
    <source>
        <dbReference type="ARBA" id="ARBA00023052"/>
    </source>
</evidence>
<evidence type="ECO:0000256" key="3">
    <source>
        <dbReference type="ARBA" id="ARBA00023002"/>
    </source>
</evidence>
<dbReference type="InterPro" id="IPR029061">
    <property type="entry name" value="THDP-binding"/>
</dbReference>
<dbReference type="Proteomes" id="UP000092993">
    <property type="component" value="Unassembled WGS sequence"/>
</dbReference>
<dbReference type="Gene3D" id="3.40.50.970">
    <property type="match status" value="2"/>
</dbReference>
<organism evidence="5 6">
    <name type="scientific">Grifola frondosa</name>
    <name type="common">Maitake</name>
    <name type="synonym">Polyporus frondosus</name>
    <dbReference type="NCBI Taxonomy" id="5627"/>
    <lineage>
        <taxon>Eukaryota</taxon>
        <taxon>Fungi</taxon>
        <taxon>Dikarya</taxon>
        <taxon>Basidiomycota</taxon>
        <taxon>Agaricomycotina</taxon>
        <taxon>Agaricomycetes</taxon>
        <taxon>Polyporales</taxon>
        <taxon>Grifolaceae</taxon>
        <taxon>Grifola</taxon>
    </lineage>
</organism>
<evidence type="ECO:0000256" key="1">
    <source>
        <dbReference type="ARBA" id="ARBA00001964"/>
    </source>
</evidence>
<evidence type="ECO:0000313" key="6">
    <source>
        <dbReference type="Proteomes" id="UP000092993"/>
    </source>
</evidence>
<dbReference type="GO" id="GO:0016624">
    <property type="term" value="F:oxidoreductase activity, acting on the aldehyde or oxo group of donors, disulfide as acceptor"/>
    <property type="evidence" value="ECO:0007669"/>
    <property type="project" value="InterPro"/>
</dbReference>
<comment type="caution">
    <text evidence="5">The sequence shown here is derived from an EMBL/GenBank/DDBJ whole genome shotgun (WGS) entry which is preliminary data.</text>
</comment>
<evidence type="ECO:0000313" key="5">
    <source>
        <dbReference type="EMBL" id="OBZ65529.1"/>
    </source>
</evidence>
<keyword evidence="4" id="KW-0786">Thiamine pyrophosphate</keyword>
<dbReference type="PANTHER" id="PTHR23152">
    <property type="entry name" value="2-OXOGLUTARATE DEHYDROGENASE"/>
    <property type="match status" value="1"/>
</dbReference>
<proteinExistence type="inferred from homology"/>
<dbReference type="AlphaFoldDB" id="A0A1C7LNF3"/>
<sequence length="71" mass="8182">MEGLSLSNLPHYTVGGGVHIVVNNSIGGDYPEDVARAVEFAFKYRNYFRKDIIIDLIVYRRCWTNLHSRSH</sequence>